<gene>
    <name evidence="1" type="ORF">J3R73_001806</name>
</gene>
<reference evidence="1 2" key="1">
    <citation type="submission" date="2023-07" db="EMBL/GenBank/DDBJ databases">
        <title>Genomic Encyclopedia of Type Strains, Phase IV (KMG-IV): sequencing the most valuable type-strain genomes for metagenomic binning, comparative biology and taxonomic classification.</title>
        <authorList>
            <person name="Goeker M."/>
        </authorList>
    </citation>
    <scope>NUCLEOTIDE SEQUENCE [LARGE SCALE GENOMIC DNA]</scope>
    <source>
        <strain evidence="1 2">DSM 5896</strain>
    </source>
</reference>
<organism evidence="1 2">
    <name type="scientific">Labrys monachus</name>
    <dbReference type="NCBI Taxonomy" id="217067"/>
    <lineage>
        <taxon>Bacteria</taxon>
        <taxon>Pseudomonadati</taxon>
        <taxon>Pseudomonadota</taxon>
        <taxon>Alphaproteobacteria</taxon>
        <taxon>Hyphomicrobiales</taxon>
        <taxon>Xanthobacteraceae</taxon>
        <taxon>Labrys</taxon>
    </lineage>
</organism>
<dbReference type="RefSeq" id="WP_307425245.1">
    <property type="nucleotide sequence ID" value="NZ_JAUSVK010000001.1"/>
</dbReference>
<keyword evidence="2" id="KW-1185">Reference proteome</keyword>
<accession>A0ABU0FBM4</accession>
<sequence>MTDESQAYFKRMGDFECNEVPDGYVIYDHVSESVHYLNLTAAAVFELCDGRSSAEAIADVLQDLFDLSAPPRGEVDACLLSLASQGLVTSCSPSSSAA</sequence>
<dbReference type="Pfam" id="PF05402">
    <property type="entry name" value="PqqD"/>
    <property type="match status" value="1"/>
</dbReference>
<protein>
    <recommendedName>
        <fullName evidence="3">PqqD family protein</fullName>
    </recommendedName>
</protein>
<evidence type="ECO:0000313" key="1">
    <source>
        <dbReference type="EMBL" id="MDQ0392014.1"/>
    </source>
</evidence>
<dbReference type="InterPro" id="IPR008792">
    <property type="entry name" value="PQQD"/>
</dbReference>
<comment type="caution">
    <text evidence="1">The sequence shown here is derived from an EMBL/GenBank/DDBJ whole genome shotgun (WGS) entry which is preliminary data.</text>
</comment>
<dbReference type="Gene3D" id="1.10.10.1150">
    <property type="entry name" value="Coenzyme PQQ synthesis protein D (PqqD)"/>
    <property type="match status" value="1"/>
</dbReference>
<proteinExistence type="predicted"/>
<evidence type="ECO:0000313" key="2">
    <source>
        <dbReference type="Proteomes" id="UP001237448"/>
    </source>
</evidence>
<dbReference type="InterPro" id="IPR041881">
    <property type="entry name" value="PqqD_sf"/>
</dbReference>
<dbReference type="EMBL" id="JAUSVK010000001">
    <property type="protein sequence ID" value="MDQ0392014.1"/>
    <property type="molecule type" value="Genomic_DNA"/>
</dbReference>
<name>A0ABU0FBM4_9HYPH</name>
<evidence type="ECO:0008006" key="3">
    <source>
        <dbReference type="Google" id="ProtNLM"/>
    </source>
</evidence>
<dbReference type="Proteomes" id="UP001237448">
    <property type="component" value="Unassembled WGS sequence"/>
</dbReference>